<gene>
    <name evidence="1" type="ORF">GCM10010912_10700</name>
</gene>
<sequence>MCCAYVDVKFVQSSKRYLKSTGSQRFASENIFSVACIERSLVAGHIDLFPNLLGIVQISHYFVQHMGGNAIIFEKATLYQYFDSLNIGLIIMRIQ</sequence>
<protein>
    <submittedName>
        <fullName evidence="1">Uncharacterized protein</fullName>
    </submittedName>
</protein>
<evidence type="ECO:0000313" key="2">
    <source>
        <dbReference type="Proteomes" id="UP000637643"/>
    </source>
</evidence>
<evidence type="ECO:0000313" key="1">
    <source>
        <dbReference type="EMBL" id="GGF67558.1"/>
    </source>
</evidence>
<reference evidence="1" key="2">
    <citation type="submission" date="2020-09" db="EMBL/GenBank/DDBJ databases">
        <authorList>
            <person name="Sun Q."/>
            <person name="Zhou Y."/>
        </authorList>
    </citation>
    <scope>NUCLEOTIDE SEQUENCE</scope>
    <source>
        <strain evidence="1">CGMCC 1.16134</strain>
    </source>
</reference>
<dbReference type="AlphaFoldDB" id="A0A917FDG8"/>
<dbReference type="EMBL" id="BMKR01000004">
    <property type="protein sequence ID" value="GGF67558.1"/>
    <property type="molecule type" value="Genomic_DNA"/>
</dbReference>
<comment type="caution">
    <text evidence="1">The sequence shown here is derived from an EMBL/GenBank/DDBJ whole genome shotgun (WGS) entry which is preliminary data.</text>
</comment>
<reference evidence="1" key="1">
    <citation type="journal article" date="2014" name="Int. J. Syst. Evol. Microbiol.">
        <title>Complete genome sequence of Corynebacterium casei LMG S-19264T (=DSM 44701T), isolated from a smear-ripened cheese.</title>
        <authorList>
            <consortium name="US DOE Joint Genome Institute (JGI-PGF)"/>
            <person name="Walter F."/>
            <person name="Albersmeier A."/>
            <person name="Kalinowski J."/>
            <person name="Ruckert C."/>
        </authorList>
    </citation>
    <scope>NUCLEOTIDE SEQUENCE</scope>
    <source>
        <strain evidence="1">CGMCC 1.16134</strain>
    </source>
</reference>
<accession>A0A917FDG8</accession>
<organism evidence="1 2">
    <name type="scientific">Paenibacillus albidus</name>
    <dbReference type="NCBI Taxonomy" id="2041023"/>
    <lineage>
        <taxon>Bacteria</taxon>
        <taxon>Bacillati</taxon>
        <taxon>Bacillota</taxon>
        <taxon>Bacilli</taxon>
        <taxon>Bacillales</taxon>
        <taxon>Paenibacillaceae</taxon>
        <taxon>Paenibacillus</taxon>
    </lineage>
</organism>
<keyword evidence="2" id="KW-1185">Reference proteome</keyword>
<name>A0A917FDG8_9BACL</name>
<dbReference type="Proteomes" id="UP000637643">
    <property type="component" value="Unassembled WGS sequence"/>
</dbReference>
<proteinExistence type="predicted"/>